<proteinExistence type="predicted"/>
<dbReference type="EMBL" id="JADBGQ010000006">
    <property type="protein sequence ID" value="KAG5393620.1"/>
    <property type="molecule type" value="Genomic_DNA"/>
</dbReference>
<dbReference type="Proteomes" id="UP000823674">
    <property type="component" value="Chromosome A06"/>
</dbReference>
<keyword evidence="3" id="KW-1185">Reference proteome</keyword>
<feature type="compositionally biased region" description="Polar residues" evidence="1">
    <location>
        <begin position="42"/>
        <end position="64"/>
    </location>
</feature>
<feature type="compositionally biased region" description="Polar residues" evidence="1">
    <location>
        <begin position="21"/>
        <end position="32"/>
    </location>
</feature>
<organism evidence="2 3">
    <name type="scientific">Brassica rapa subsp. trilocularis</name>
    <dbReference type="NCBI Taxonomy" id="1813537"/>
    <lineage>
        <taxon>Eukaryota</taxon>
        <taxon>Viridiplantae</taxon>
        <taxon>Streptophyta</taxon>
        <taxon>Embryophyta</taxon>
        <taxon>Tracheophyta</taxon>
        <taxon>Spermatophyta</taxon>
        <taxon>Magnoliopsida</taxon>
        <taxon>eudicotyledons</taxon>
        <taxon>Gunneridae</taxon>
        <taxon>Pentapetalae</taxon>
        <taxon>rosids</taxon>
        <taxon>malvids</taxon>
        <taxon>Brassicales</taxon>
        <taxon>Brassicaceae</taxon>
        <taxon>Brassiceae</taxon>
        <taxon>Brassica</taxon>
    </lineage>
</organism>
<feature type="region of interest" description="Disordered" evidence="1">
    <location>
        <begin position="1"/>
        <end position="67"/>
    </location>
</feature>
<protein>
    <submittedName>
        <fullName evidence="2">Uncharacterized protein</fullName>
    </submittedName>
</protein>
<sequence length="149" mass="16803">MTHRSLSYNGLDEIDTGLQGPRSTPIQSQNRCTGRPGEPRTRIQTPSHPTSKNLTPSATGTFHQTGFDDPIGQARGYDLCRPIDVDLQREDPAIQNYIERNDAELKRIHAIVHMATSYAPGIEFHQEFNCSRGYSCYFIAIMCPLRLPR</sequence>
<name>A0ABQ7M5Q5_BRACM</name>
<evidence type="ECO:0000313" key="2">
    <source>
        <dbReference type="EMBL" id="KAG5393620.1"/>
    </source>
</evidence>
<accession>A0ABQ7M5Q5</accession>
<reference evidence="2 3" key="1">
    <citation type="submission" date="2021-03" db="EMBL/GenBank/DDBJ databases">
        <authorList>
            <person name="King G.J."/>
            <person name="Bancroft I."/>
            <person name="Baten A."/>
            <person name="Bloomfield J."/>
            <person name="Borpatragohain P."/>
            <person name="He Z."/>
            <person name="Irish N."/>
            <person name="Irwin J."/>
            <person name="Liu K."/>
            <person name="Mauleon R.P."/>
            <person name="Moore J."/>
            <person name="Morris R."/>
            <person name="Ostergaard L."/>
            <person name="Wang B."/>
            <person name="Wells R."/>
        </authorList>
    </citation>
    <scope>NUCLEOTIDE SEQUENCE [LARGE SCALE GENOMIC DNA]</scope>
    <source>
        <strain evidence="2">R-o-18</strain>
        <tissue evidence="2">Leaf</tissue>
    </source>
</reference>
<comment type="caution">
    <text evidence="2">The sequence shown here is derived from an EMBL/GenBank/DDBJ whole genome shotgun (WGS) entry which is preliminary data.</text>
</comment>
<gene>
    <name evidence="2" type="primary">A06p033060.1_BraROA</name>
    <name evidence="2" type="ORF">IGI04_023583</name>
</gene>
<evidence type="ECO:0000256" key="1">
    <source>
        <dbReference type="SAM" id="MobiDB-lite"/>
    </source>
</evidence>
<evidence type="ECO:0000313" key="3">
    <source>
        <dbReference type="Proteomes" id="UP000823674"/>
    </source>
</evidence>